<dbReference type="Gene3D" id="1.10.10.10">
    <property type="entry name" value="Winged helix-like DNA-binding domain superfamily/Winged helix DNA-binding domain"/>
    <property type="match status" value="1"/>
</dbReference>
<keyword evidence="7" id="KW-1185">Reference proteome</keyword>
<keyword evidence="4" id="KW-0804">Transcription</keyword>
<dbReference type="PANTHER" id="PTHR33154:SF18">
    <property type="entry name" value="ARSENICAL RESISTANCE OPERON REPRESSOR"/>
    <property type="match status" value="1"/>
</dbReference>
<dbReference type="FunFam" id="1.10.10.10:FF:000279">
    <property type="entry name" value="Transcriptional regulator, ArsR family"/>
    <property type="match status" value="1"/>
</dbReference>
<dbReference type="PROSITE" id="PS50987">
    <property type="entry name" value="HTH_ARSR_2"/>
    <property type="match status" value="1"/>
</dbReference>
<evidence type="ECO:0000256" key="4">
    <source>
        <dbReference type="ARBA" id="ARBA00023163"/>
    </source>
</evidence>
<dbReference type="InterPro" id="IPR036390">
    <property type="entry name" value="WH_DNA-bd_sf"/>
</dbReference>
<evidence type="ECO:0000256" key="2">
    <source>
        <dbReference type="ARBA" id="ARBA00023015"/>
    </source>
</evidence>
<dbReference type="InterPro" id="IPR011991">
    <property type="entry name" value="ArsR-like_HTH"/>
</dbReference>
<feature type="domain" description="HTH arsR-type" evidence="5">
    <location>
        <begin position="1"/>
        <end position="93"/>
    </location>
</feature>
<evidence type="ECO:0000313" key="6">
    <source>
        <dbReference type="EMBL" id="PLW85148.1"/>
    </source>
</evidence>
<dbReference type="InterPro" id="IPR001845">
    <property type="entry name" value="HTH_ArsR_DNA-bd_dom"/>
</dbReference>
<dbReference type="EMBL" id="PKUR01000004">
    <property type="protein sequence ID" value="PLW85148.1"/>
    <property type="molecule type" value="Genomic_DNA"/>
</dbReference>
<reference evidence="6 7" key="1">
    <citation type="submission" date="2018-01" db="EMBL/GenBank/DDBJ databases">
        <title>The draft genome sequence of Halioglobus japonicus S1-36.</title>
        <authorList>
            <person name="Du Z.-J."/>
            <person name="Shi M.-J."/>
        </authorList>
    </citation>
    <scope>NUCLEOTIDE SEQUENCE [LARGE SCALE GENOMIC DNA]</scope>
    <source>
        <strain evidence="6 7">S1-36</strain>
    </source>
</reference>
<sequence length="118" mass="13101">MNPQALFKCLADDTRLKTVLLIAAEQELCVCELTTALEVSQPKVSRHLAQLRDAGLLATRRAGQWIYYSINPELPDWAKDIVATTARGNQEVAASSCERLHNMGDRPERNRNYCGASA</sequence>
<dbReference type="SMART" id="SM00418">
    <property type="entry name" value="HTH_ARSR"/>
    <property type="match status" value="1"/>
</dbReference>
<dbReference type="GO" id="GO:0003677">
    <property type="term" value="F:DNA binding"/>
    <property type="evidence" value="ECO:0007669"/>
    <property type="project" value="UniProtKB-KW"/>
</dbReference>
<dbReference type="NCBIfam" id="NF007528">
    <property type="entry name" value="PRK10141.1"/>
    <property type="match status" value="1"/>
</dbReference>
<organism evidence="6 7">
    <name type="scientific">Halioglobus japonicus</name>
    <dbReference type="NCBI Taxonomy" id="930805"/>
    <lineage>
        <taxon>Bacteria</taxon>
        <taxon>Pseudomonadati</taxon>
        <taxon>Pseudomonadota</taxon>
        <taxon>Gammaproteobacteria</taxon>
        <taxon>Cellvibrionales</taxon>
        <taxon>Halieaceae</taxon>
        <taxon>Halioglobus</taxon>
    </lineage>
</organism>
<dbReference type="PANTHER" id="PTHR33154">
    <property type="entry name" value="TRANSCRIPTIONAL REGULATOR, ARSR FAMILY"/>
    <property type="match status" value="1"/>
</dbReference>
<keyword evidence="3" id="KW-0238">DNA-binding</keyword>
<keyword evidence="2" id="KW-0805">Transcription regulation</keyword>
<dbReference type="InterPro" id="IPR051081">
    <property type="entry name" value="HTH_MetalResp_TranReg"/>
</dbReference>
<evidence type="ECO:0000256" key="3">
    <source>
        <dbReference type="ARBA" id="ARBA00023125"/>
    </source>
</evidence>
<dbReference type="PRINTS" id="PR00778">
    <property type="entry name" value="HTHARSR"/>
</dbReference>
<comment type="caution">
    <text evidence="6">The sequence shown here is derived from an EMBL/GenBank/DDBJ whole genome shotgun (WGS) entry which is preliminary data.</text>
</comment>
<dbReference type="CDD" id="cd00090">
    <property type="entry name" value="HTH_ARSR"/>
    <property type="match status" value="1"/>
</dbReference>
<proteinExistence type="predicted"/>
<dbReference type="GO" id="GO:0003700">
    <property type="term" value="F:DNA-binding transcription factor activity"/>
    <property type="evidence" value="ECO:0007669"/>
    <property type="project" value="InterPro"/>
</dbReference>
<dbReference type="Pfam" id="PF01022">
    <property type="entry name" value="HTH_5"/>
    <property type="match status" value="1"/>
</dbReference>
<evidence type="ECO:0000313" key="7">
    <source>
        <dbReference type="Proteomes" id="UP000235162"/>
    </source>
</evidence>
<dbReference type="InterPro" id="IPR036388">
    <property type="entry name" value="WH-like_DNA-bd_sf"/>
</dbReference>
<name>A0AAP8MC87_9GAMM</name>
<protein>
    <submittedName>
        <fullName evidence="6">Transcriptional regulator</fullName>
    </submittedName>
</protein>
<dbReference type="GO" id="GO:0046685">
    <property type="term" value="P:response to arsenic-containing substance"/>
    <property type="evidence" value="ECO:0007669"/>
    <property type="project" value="UniProtKB-KW"/>
</dbReference>
<dbReference type="AlphaFoldDB" id="A0AAP8MC87"/>
<dbReference type="RefSeq" id="WP_084198003.1">
    <property type="nucleotide sequence ID" value="NZ_BMYL01000004.1"/>
</dbReference>
<evidence type="ECO:0000256" key="1">
    <source>
        <dbReference type="ARBA" id="ARBA00022849"/>
    </source>
</evidence>
<dbReference type="Proteomes" id="UP000235162">
    <property type="component" value="Unassembled WGS sequence"/>
</dbReference>
<evidence type="ECO:0000259" key="5">
    <source>
        <dbReference type="PROSITE" id="PS50987"/>
    </source>
</evidence>
<dbReference type="SUPFAM" id="SSF46785">
    <property type="entry name" value="Winged helix' DNA-binding domain"/>
    <property type="match status" value="1"/>
</dbReference>
<keyword evidence="1" id="KW-0059">Arsenical resistance</keyword>
<dbReference type="NCBIfam" id="NF033788">
    <property type="entry name" value="HTH_metalloreg"/>
    <property type="match status" value="1"/>
</dbReference>
<accession>A0AAP8MC87</accession>
<gene>
    <name evidence="6" type="ORF">C0029_16615</name>
</gene>